<organism evidence="1 2">
    <name type="scientific">Dallia pectoralis</name>
    <name type="common">Alaska blackfish</name>
    <dbReference type="NCBI Taxonomy" id="75939"/>
    <lineage>
        <taxon>Eukaryota</taxon>
        <taxon>Metazoa</taxon>
        <taxon>Chordata</taxon>
        <taxon>Craniata</taxon>
        <taxon>Vertebrata</taxon>
        <taxon>Euteleostomi</taxon>
        <taxon>Actinopterygii</taxon>
        <taxon>Neopterygii</taxon>
        <taxon>Teleostei</taxon>
        <taxon>Protacanthopterygii</taxon>
        <taxon>Esociformes</taxon>
        <taxon>Umbridae</taxon>
        <taxon>Dallia</taxon>
    </lineage>
</organism>
<comment type="caution">
    <text evidence="1">The sequence shown here is derived from an EMBL/GenBank/DDBJ whole genome shotgun (WGS) entry which is preliminary data.</text>
</comment>
<dbReference type="EMBL" id="CM055762">
    <property type="protein sequence ID" value="KAJ7985930.1"/>
    <property type="molecule type" value="Genomic_DNA"/>
</dbReference>
<evidence type="ECO:0000313" key="1">
    <source>
        <dbReference type="EMBL" id="KAJ7985930.1"/>
    </source>
</evidence>
<reference evidence="1" key="1">
    <citation type="submission" date="2021-05" db="EMBL/GenBank/DDBJ databases">
        <authorList>
            <person name="Pan Q."/>
            <person name="Jouanno E."/>
            <person name="Zahm M."/>
            <person name="Klopp C."/>
            <person name="Cabau C."/>
            <person name="Louis A."/>
            <person name="Berthelot C."/>
            <person name="Parey E."/>
            <person name="Roest Crollius H."/>
            <person name="Montfort J."/>
            <person name="Robinson-Rechavi M."/>
            <person name="Bouchez O."/>
            <person name="Lampietro C."/>
            <person name="Lopez Roques C."/>
            <person name="Donnadieu C."/>
            <person name="Postlethwait J."/>
            <person name="Bobe J."/>
            <person name="Dillon D."/>
            <person name="Chandos A."/>
            <person name="von Hippel F."/>
            <person name="Guiguen Y."/>
        </authorList>
    </citation>
    <scope>NUCLEOTIDE SEQUENCE</scope>
    <source>
        <strain evidence="1">YG-Jan2019</strain>
    </source>
</reference>
<name>A0ACC2F3I4_DALPE</name>
<accession>A0ACC2F3I4</accession>
<protein>
    <submittedName>
        <fullName evidence="1">Uncharacterized protein</fullName>
    </submittedName>
</protein>
<evidence type="ECO:0000313" key="2">
    <source>
        <dbReference type="Proteomes" id="UP001157502"/>
    </source>
</evidence>
<dbReference type="Proteomes" id="UP001157502">
    <property type="component" value="Chromosome 35"/>
</dbReference>
<keyword evidence="2" id="KW-1185">Reference proteome</keyword>
<gene>
    <name evidence="1" type="ORF">DPEC_G00345570</name>
</gene>
<sequence length="124" mass="12793">MSQSSAVTKGSGSNGNGCRACDNASSPGVFKSKLPPGVREIKGERLRGAEGGFGNGKAARLRLDMTENSSRGLFAPSSVLAEVSGTAAVQNRAWWSRRPVSSPRTPAPSISTGPSFTAPIRVSC</sequence>
<proteinExistence type="predicted"/>